<dbReference type="EMBL" id="JAPFFF010000004">
    <property type="protein sequence ID" value="KAK8891764.1"/>
    <property type="molecule type" value="Genomic_DNA"/>
</dbReference>
<dbReference type="Proteomes" id="UP001470230">
    <property type="component" value="Unassembled WGS sequence"/>
</dbReference>
<name>A0ABR2KKW5_9EUKA</name>
<organism evidence="1 2">
    <name type="scientific">Tritrichomonas musculus</name>
    <dbReference type="NCBI Taxonomy" id="1915356"/>
    <lineage>
        <taxon>Eukaryota</taxon>
        <taxon>Metamonada</taxon>
        <taxon>Parabasalia</taxon>
        <taxon>Tritrichomonadida</taxon>
        <taxon>Tritrichomonadidae</taxon>
        <taxon>Tritrichomonas</taxon>
    </lineage>
</organism>
<reference evidence="1 2" key="1">
    <citation type="submission" date="2024-04" db="EMBL/GenBank/DDBJ databases">
        <title>Tritrichomonas musculus Genome.</title>
        <authorList>
            <person name="Alves-Ferreira E."/>
            <person name="Grigg M."/>
            <person name="Lorenzi H."/>
            <person name="Galac M."/>
        </authorList>
    </citation>
    <scope>NUCLEOTIDE SEQUENCE [LARGE SCALE GENOMIC DNA]</scope>
    <source>
        <strain evidence="1 2">EAF2021</strain>
    </source>
</reference>
<comment type="caution">
    <text evidence="1">The sequence shown here is derived from an EMBL/GenBank/DDBJ whole genome shotgun (WGS) entry which is preliminary data.</text>
</comment>
<dbReference type="PROSITE" id="PS51257">
    <property type="entry name" value="PROKAR_LIPOPROTEIN"/>
    <property type="match status" value="1"/>
</dbReference>
<evidence type="ECO:0000313" key="1">
    <source>
        <dbReference type="EMBL" id="KAK8891764.1"/>
    </source>
</evidence>
<gene>
    <name evidence="1" type="ORF">M9Y10_028984</name>
</gene>
<keyword evidence="2" id="KW-1185">Reference proteome</keyword>
<proteinExistence type="predicted"/>
<accession>A0ABR2KKW5</accession>
<sequence>MTKKVMPEGCCACHNISIYSCSTVIAQPSGHCRLFHNNSDHTKNLKPHHQEETRNEKNNNNWDQMISCSGNKGITPLFQIHKNSIHISNTTQLRVHMIGPREVEITCLECGCLLHVYASKKGAFCQITESKPVIMCGSYPSETLLGCLCFSSLPSSMRSLFKKEEENFFYNLENYTSEDPYDHSSTLSSGVDIEPRHSFTNQLDFSNFSEGDENEDYDLMFSSQIEPVVGSYAELGLFLTNTNQLVM</sequence>
<protein>
    <submittedName>
        <fullName evidence="1">Uncharacterized protein</fullName>
    </submittedName>
</protein>
<evidence type="ECO:0000313" key="2">
    <source>
        <dbReference type="Proteomes" id="UP001470230"/>
    </source>
</evidence>